<sequence length="146" mass="16254">MKISSPAFANNSYIPQKYTCDGQDINPSLEIKEVPEEAVSLVLIVDDPDVARGTFLHWLVFNIEPTVSLIKENEAPKGGIQGLNDFGKENYGGPCPPSGTHRYFFKVYALDKNLDLEAGSDLKKVDKEMKDHILGEAQLIGLYQRK</sequence>
<dbReference type="Proteomes" id="UP000229241">
    <property type="component" value="Unassembled WGS sequence"/>
</dbReference>
<dbReference type="InterPro" id="IPR005247">
    <property type="entry name" value="YbhB_YbcL/LppC-like"/>
</dbReference>
<dbReference type="SUPFAM" id="SSF49777">
    <property type="entry name" value="PEBP-like"/>
    <property type="match status" value="1"/>
</dbReference>
<dbReference type="NCBIfam" id="TIGR00481">
    <property type="entry name" value="YbhB/YbcL family Raf kinase inhibitor-like protein"/>
    <property type="match status" value="1"/>
</dbReference>
<dbReference type="InterPro" id="IPR036610">
    <property type="entry name" value="PEBP-like_sf"/>
</dbReference>
<protein>
    <submittedName>
        <fullName evidence="1">YbhB/YbcL family Raf kinase inhibitor-like protein</fullName>
    </submittedName>
</protein>
<organism evidence="1 2">
    <name type="scientific">Candidatus Wolfebacteria bacterium CG18_big_fil_WC_8_21_14_2_50_39_7</name>
    <dbReference type="NCBI Taxonomy" id="1975071"/>
    <lineage>
        <taxon>Bacteria</taxon>
        <taxon>Candidatus Wolfeibacteriota</taxon>
    </lineage>
</organism>
<reference evidence="1 2" key="1">
    <citation type="submission" date="2017-09" db="EMBL/GenBank/DDBJ databases">
        <title>Depth-based differentiation of microbial function through sediment-hosted aquifers and enrichment of novel symbionts in the deep terrestrial subsurface.</title>
        <authorList>
            <person name="Probst A.J."/>
            <person name="Ladd B."/>
            <person name="Jarett J.K."/>
            <person name="Geller-Mcgrath D.E."/>
            <person name="Sieber C.M."/>
            <person name="Emerson J.B."/>
            <person name="Anantharaman K."/>
            <person name="Thomas B.C."/>
            <person name="Malmstrom R."/>
            <person name="Stieglmeier M."/>
            <person name="Klingl A."/>
            <person name="Woyke T."/>
            <person name="Ryan C.M."/>
            <person name="Banfield J.F."/>
        </authorList>
    </citation>
    <scope>NUCLEOTIDE SEQUENCE [LARGE SCALE GENOMIC DNA]</scope>
    <source>
        <strain evidence="1">CG18_big_fil_WC_8_21_14_2_50_39_7</strain>
    </source>
</reference>
<evidence type="ECO:0000313" key="1">
    <source>
        <dbReference type="EMBL" id="PIP92366.1"/>
    </source>
</evidence>
<accession>A0A2H0ED66</accession>
<proteinExistence type="predicted"/>
<dbReference type="PANTHER" id="PTHR30289:SF1">
    <property type="entry name" value="PEBP (PHOSPHATIDYLETHANOLAMINE-BINDING PROTEIN) FAMILY PROTEIN"/>
    <property type="match status" value="1"/>
</dbReference>
<comment type="caution">
    <text evidence="1">The sequence shown here is derived from an EMBL/GenBank/DDBJ whole genome shotgun (WGS) entry which is preliminary data.</text>
</comment>
<name>A0A2H0ED66_9BACT</name>
<dbReference type="CDD" id="cd00865">
    <property type="entry name" value="PEBP_bact_arch"/>
    <property type="match status" value="1"/>
</dbReference>
<gene>
    <name evidence="1" type="ORF">COW77_00395</name>
</gene>
<dbReference type="EMBL" id="PCTX01000010">
    <property type="protein sequence ID" value="PIP92366.1"/>
    <property type="molecule type" value="Genomic_DNA"/>
</dbReference>
<dbReference type="Gene3D" id="3.90.280.10">
    <property type="entry name" value="PEBP-like"/>
    <property type="match status" value="1"/>
</dbReference>
<dbReference type="InterPro" id="IPR008914">
    <property type="entry name" value="PEBP"/>
</dbReference>
<dbReference type="PANTHER" id="PTHR30289">
    <property type="entry name" value="UNCHARACTERIZED PROTEIN YBCL-RELATED"/>
    <property type="match status" value="1"/>
</dbReference>
<evidence type="ECO:0000313" key="2">
    <source>
        <dbReference type="Proteomes" id="UP000229241"/>
    </source>
</evidence>
<dbReference type="AlphaFoldDB" id="A0A2H0ED66"/>
<dbReference type="Pfam" id="PF01161">
    <property type="entry name" value="PBP"/>
    <property type="match status" value="1"/>
</dbReference>